<dbReference type="PANTHER" id="PTHR13847:SF289">
    <property type="entry name" value="GLYCINE OXIDASE"/>
    <property type="match status" value="1"/>
</dbReference>
<dbReference type="SUPFAM" id="SSF54373">
    <property type="entry name" value="FAD-linked reductases, C-terminal domain"/>
    <property type="match status" value="1"/>
</dbReference>
<dbReference type="PANTHER" id="PTHR13847">
    <property type="entry name" value="SARCOSINE DEHYDROGENASE-RELATED"/>
    <property type="match status" value="1"/>
</dbReference>
<dbReference type="GO" id="GO:0005737">
    <property type="term" value="C:cytoplasm"/>
    <property type="evidence" value="ECO:0007669"/>
    <property type="project" value="TreeGrafter"/>
</dbReference>
<evidence type="ECO:0000313" key="3">
    <source>
        <dbReference type="EMBL" id="TWI39501.1"/>
    </source>
</evidence>
<dbReference type="Gene3D" id="3.50.50.60">
    <property type="entry name" value="FAD/NAD(P)-binding domain"/>
    <property type="match status" value="2"/>
</dbReference>
<feature type="domain" description="FAD dependent oxidoreductase" evidence="2">
    <location>
        <begin position="8"/>
        <end position="393"/>
    </location>
</feature>
<organism evidence="3 4">
    <name type="scientific">Mesorhizobium tianshanense</name>
    <dbReference type="NCBI Taxonomy" id="39844"/>
    <lineage>
        <taxon>Bacteria</taxon>
        <taxon>Pseudomonadati</taxon>
        <taxon>Pseudomonadota</taxon>
        <taxon>Alphaproteobacteria</taxon>
        <taxon>Hyphomicrobiales</taxon>
        <taxon>Phyllobacteriaceae</taxon>
        <taxon>Mesorhizobium</taxon>
    </lineage>
</organism>
<dbReference type="SUPFAM" id="SSF51905">
    <property type="entry name" value="FAD/NAD(P)-binding domain"/>
    <property type="match status" value="1"/>
</dbReference>
<dbReference type="GO" id="GO:0016491">
    <property type="term" value="F:oxidoreductase activity"/>
    <property type="evidence" value="ECO:0007669"/>
    <property type="project" value="UniProtKB-KW"/>
</dbReference>
<dbReference type="InterPro" id="IPR006076">
    <property type="entry name" value="FAD-dep_OxRdtase"/>
</dbReference>
<keyword evidence="1" id="KW-0560">Oxidoreductase</keyword>
<dbReference type="Gene3D" id="3.30.9.10">
    <property type="entry name" value="D-Amino Acid Oxidase, subunit A, domain 2"/>
    <property type="match status" value="1"/>
</dbReference>
<gene>
    <name evidence="3" type="ORF">IQ26_01731</name>
</gene>
<evidence type="ECO:0000256" key="1">
    <source>
        <dbReference type="ARBA" id="ARBA00023002"/>
    </source>
</evidence>
<evidence type="ECO:0000313" key="4">
    <source>
        <dbReference type="Proteomes" id="UP000317122"/>
    </source>
</evidence>
<dbReference type="Pfam" id="PF01266">
    <property type="entry name" value="DAO"/>
    <property type="match status" value="1"/>
</dbReference>
<evidence type="ECO:0000259" key="2">
    <source>
        <dbReference type="Pfam" id="PF01266"/>
    </source>
</evidence>
<keyword evidence="4" id="KW-1185">Reference proteome</keyword>
<sequence>MPPDSTEIAIIGGGVIGLATAMRLAAEGREVTLVEPNKPGSGASYGNAGTVADYAVIPVGTPAVLRNLPSLLFKRDSPLSIRRSALPALMPWLLRFAWQSLPQNAEKNAAAIATLLMDSLSGWRELASQIGANDLLRQNGCLYLYSSKQAFASASADIGLRTKYGIGQEFLTADEVAAIEPKLPPFEGGGVLFPHAVNLTDPGAMMERLAKAAAAAGVRFITARAERIARGDGQVHVTGEALDLLAKTVVIAAGAHSKMLAAQAGDHVALDTERGYHVEFDMQTPLLSRPVCPTARAFYLVPMANRLRVAGTVELGGLNAPPSPRRIELLERGARAIFPTLGKPDRTWLGFRPSVPNSVPVIRSSRGGSNIILAFGHGHLGLTLAPVTARMVSAIIGRRPNSLPVHS</sequence>
<dbReference type="Proteomes" id="UP000317122">
    <property type="component" value="Unassembled WGS sequence"/>
</dbReference>
<comment type="caution">
    <text evidence="3">The sequence shown here is derived from an EMBL/GenBank/DDBJ whole genome shotgun (WGS) entry which is preliminary data.</text>
</comment>
<proteinExistence type="predicted"/>
<reference evidence="3 4" key="1">
    <citation type="journal article" date="2015" name="Stand. Genomic Sci.">
        <title>Genomic Encyclopedia of Bacterial and Archaeal Type Strains, Phase III: the genomes of soil and plant-associated and newly described type strains.</title>
        <authorList>
            <person name="Whitman W.B."/>
            <person name="Woyke T."/>
            <person name="Klenk H.P."/>
            <person name="Zhou Y."/>
            <person name="Lilburn T.G."/>
            <person name="Beck B.J."/>
            <person name="De Vos P."/>
            <person name="Vandamme P."/>
            <person name="Eisen J.A."/>
            <person name="Garrity G."/>
            <person name="Hugenholtz P."/>
            <person name="Kyrpides N.C."/>
        </authorList>
    </citation>
    <scope>NUCLEOTIDE SEQUENCE [LARGE SCALE GENOMIC DNA]</scope>
    <source>
        <strain evidence="3 4">CGMCC 1.2546</strain>
    </source>
</reference>
<dbReference type="EMBL" id="VLKT01000009">
    <property type="protein sequence ID" value="TWI39501.1"/>
    <property type="molecule type" value="Genomic_DNA"/>
</dbReference>
<accession>A0A562P566</accession>
<protein>
    <submittedName>
        <fullName evidence="3">D-amino-acid dehydrogenase</fullName>
    </submittedName>
</protein>
<dbReference type="AlphaFoldDB" id="A0A562P566"/>
<name>A0A562P566_9HYPH</name>
<dbReference type="InterPro" id="IPR036188">
    <property type="entry name" value="FAD/NAD-bd_sf"/>
</dbReference>
<dbReference type="RefSeq" id="WP_145715888.1">
    <property type="nucleotide sequence ID" value="NZ_BSPF01000068.1"/>
</dbReference>
<dbReference type="OrthoDB" id="9805337at2"/>